<dbReference type="CDD" id="cd21037">
    <property type="entry name" value="MLKL_NTD"/>
    <property type="match status" value="1"/>
</dbReference>
<evidence type="ECO:0000313" key="1">
    <source>
        <dbReference type="EMBL" id="KAJ7026249.1"/>
    </source>
</evidence>
<dbReference type="Proteomes" id="UP001218188">
    <property type="component" value="Unassembled WGS sequence"/>
</dbReference>
<dbReference type="AlphaFoldDB" id="A0AAD6SEN6"/>
<comment type="caution">
    <text evidence="1">The sequence shown here is derived from an EMBL/GenBank/DDBJ whole genome shotgun (WGS) entry which is preliminary data.</text>
</comment>
<dbReference type="EMBL" id="JARJCM010000141">
    <property type="protein sequence ID" value="KAJ7026249.1"/>
    <property type="molecule type" value="Genomic_DNA"/>
</dbReference>
<protein>
    <submittedName>
        <fullName evidence="1">Uncharacterized protein</fullName>
    </submittedName>
</protein>
<dbReference type="InterPro" id="IPR059179">
    <property type="entry name" value="MLKL-like_MCAfunc"/>
</dbReference>
<evidence type="ECO:0000313" key="2">
    <source>
        <dbReference type="Proteomes" id="UP001218188"/>
    </source>
</evidence>
<sequence>MARRRTSAAPDLQELDPSNCINLQLVAAPSSKDWLAEMLVAARTIAIGAELIPIPCVRVAFGIAVLFLETVNKIKRNREDLKDLCGTTLEIMMILEEGTKDHEKYTTVRFAGLVEDFISSLGDLHDGLERFMQQRRGFRGAFQQFLRATSITEEIIRYRTRIQELRLNFLLMTTINTHLNVIGIHKSIATPEASSSTLGFRNIALGDINLLYDTAMRNKTQKVKIFIARISGEASLMTVAQYENGAEWQNDLTLYSALRHPNLWQLFGFSSAPALRALIFHEELIPLAIYRQNHRPQSDLIWACVEAMLVSLRFLMRVFLIPFWSLKKFRQFKDCSDYHRWNSGDPGHVSRAAAICVKREPVGICLTMPGSDLGCDVNPRERLLSLWHTSYFSHRAPTGISPASIACAPSPKDFVPRLSWEQFLAMLTPAWLPHLGPRNTETQFFLGSIVTGEHLDGYLGPMSPVAHLDNSSPPYLMQWTLGPPPKSLPSNPYDRGTRSEWQRLTFPPGSFKGSVSASRVTVLMSTYIEFDPVNATRLNLSWLAQANMCISPALLQGEQPHGVVDTLGSVIMFDPAFHHILHAEGIPEETHIFVCPITVKYQGSRIGVEGLQSDCYYWSLDAAGTCRLSSEECDSLGIPRLQVGPICGANYWHEYHYSAIREFALSKGVDLDSQDIAQLLGLPKVQM</sequence>
<name>A0AAD6SEN6_9AGAR</name>
<accession>A0AAD6SEN6</accession>
<keyword evidence="2" id="KW-1185">Reference proteome</keyword>
<proteinExistence type="predicted"/>
<gene>
    <name evidence="1" type="ORF">C8F04DRAFT_1297874</name>
</gene>
<reference evidence="1" key="1">
    <citation type="submission" date="2023-03" db="EMBL/GenBank/DDBJ databases">
        <title>Massive genome expansion in bonnet fungi (Mycena s.s.) driven by repeated elements and novel gene families across ecological guilds.</title>
        <authorList>
            <consortium name="Lawrence Berkeley National Laboratory"/>
            <person name="Harder C.B."/>
            <person name="Miyauchi S."/>
            <person name="Viragh M."/>
            <person name="Kuo A."/>
            <person name="Thoen E."/>
            <person name="Andreopoulos B."/>
            <person name="Lu D."/>
            <person name="Skrede I."/>
            <person name="Drula E."/>
            <person name="Henrissat B."/>
            <person name="Morin E."/>
            <person name="Kohler A."/>
            <person name="Barry K."/>
            <person name="LaButti K."/>
            <person name="Morin E."/>
            <person name="Salamov A."/>
            <person name="Lipzen A."/>
            <person name="Mereny Z."/>
            <person name="Hegedus B."/>
            <person name="Baldrian P."/>
            <person name="Stursova M."/>
            <person name="Weitz H."/>
            <person name="Taylor A."/>
            <person name="Grigoriev I.V."/>
            <person name="Nagy L.G."/>
            <person name="Martin F."/>
            <person name="Kauserud H."/>
        </authorList>
    </citation>
    <scope>NUCLEOTIDE SEQUENCE</scope>
    <source>
        <strain evidence="1">CBHHK200</strain>
    </source>
</reference>
<organism evidence="1 2">
    <name type="scientific">Mycena alexandri</name>
    <dbReference type="NCBI Taxonomy" id="1745969"/>
    <lineage>
        <taxon>Eukaryota</taxon>
        <taxon>Fungi</taxon>
        <taxon>Dikarya</taxon>
        <taxon>Basidiomycota</taxon>
        <taxon>Agaricomycotina</taxon>
        <taxon>Agaricomycetes</taxon>
        <taxon>Agaricomycetidae</taxon>
        <taxon>Agaricales</taxon>
        <taxon>Marasmiineae</taxon>
        <taxon>Mycenaceae</taxon>
        <taxon>Mycena</taxon>
    </lineage>
</organism>